<feature type="region of interest" description="Disordered" evidence="1">
    <location>
        <begin position="1"/>
        <end position="60"/>
    </location>
</feature>
<gene>
    <name evidence="2" type="ORF">B0T24DRAFT_164143</name>
</gene>
<evidence type="ECO:0000313" key="3">
    <source>
        <dbReference type="Proteomes" id="UP001287356"/>
    </source>
</evidence>
<evidence type="ECO:0000313" key="2">
    <source>
        <dbReference type="EMBL" id="KAK3379612.1"/>
    </source>
</evidence>
<feature type="compositionally biased region" description="Basic and acidic residues" evidence="1">
    <location>
        <begin position="1"/>
        <end position="21"/>
    </location>
</feature>
<comment type="caution">
    <text evidence="2">The sequence shown here is derived from an EMBL/GenBank/DDBJ whole genome shotgun (WGS) entry which is preliminary data.</text>
</comment>
<accession>A0AAE0TSA3</accession>
<protein>
    <submittedName>
        <fullName evidence="2">Uncharacterized protein</fullName>
    </submittedName>
</protein>
<sequence>MSERGKVEQLELEQERLRGGELEQANGGGIDQADGGEREHASGCSDLNQAGRCGPQQAASCCGRERTNCTRADHRELARIGRLRRSQNQLHGHDMEQINGGNKVQDLEQADYREQQPTVGAQQADCGNVEQADRRELRKIEPLRRKDEELDGCELEAEQVDGREARQVKGSGNLRNNLVETHATKVHQTAIKSSSVKTPAPIYWSCPRPV</sequence>
<dbReference type="AlphaFoldDB" id="A0AAE0TSA3"/>
<reference evidence="2" key="2">
    <citation type="submission" date="2023-06" db="EMBL/GenBank/DDBJ databases">
        <authorList>
            <consortium name="Lawrence Berkeley National Laboratory"/>
            <person name="Haridas S."/>
            <person name="Hensen N."/>
            <person name="Bonometti L."/>
            <person name="Westerberg I."/>
            <person name="Brannstrom I.O."/>
            <person name="Guillou S."/>
            <person name="Cros-Aarteil S."/>
            <person name="Calhoun S."/>
            <person name="Kuo A."/>
            <person name="Mondo S."/>
            <person name="Pangilinan J."/>
            <person name="Riley R."/>
            <person name="Labutti K."/>
            <person name="Andreopoulos B."/>
            <person name="Lipzen A."/>
            <person name="Chen C."/>
            <person name="Yanf M."/>
            <person name="Daum C."/>
            <person name="Ng V."/>
            <person name="Clum A."/>
            <person name="Steindorff A."/>
            <person name="Ohm R."/>
            <person name="Martin F."/>
            <person name="Silar P."/>
            <person name="Natvig D."/>
            <person name="Lalanne C."/>
            <person name="Gautier V."/>
            <person name="Ament-Velasquez S.L."/>
            <person name="Kruys A."/>
            <person name="Hutchinson M.I."/>
            <person name="Powell A.J."/>
            <person name="Barry K."/>
            <person name="Miller A.N."/>
            <person name="Grigoriev I.V."/>
            <person name="Debuchy R."/>
            <person name="Gladieux P."/>
            <person name="Thoren M.H."/>
            <person name="Johannesson H."/>
        </authorList>
    </citation>
    <scope>NUCLEOTIDE SEQUENCE</scope>
    <source>
        <strain evidence="2">CBS 958.72</strain>
    </source>
</reference>
<dbReference type="EMBL" id="JAULSN010000002">
    <property type="protein sequence ID" value="KAK3379612.1"/>
    <property type="molecule type" value="Genomic_DNA"/>
</dbReference>
<proteinExistence type="predicted"/>
<reference evidence="2" key="1">
    <citation type="journal article" date="2023" name="Mol. Phylogenet. Evol.">
        <title>Genome-scale phylogeny and comparative genomics of the fungal order Sordariales.</title>
        <authorList>
            <person name="Hensen N."/>
            <person name="Bonometti L."/>
            <person name="Westerberg I."/>
            <person name="Brannstrom I.O."/>
            <person name="Guillou S."/>
            <person name="Cros-Aarteil S."/>
            <person name="Calhoun S."/>
            <person name="Haridas S."/>
            <person name="Kuo A."/>
            <person name="Mondo S."/>
            <person name="Pangilinan J."/>
            <person name="Riley R."/>
            <person name="LaButti K."/>
            <person name="Andreopoulos B."/>
            <person name="Lipzen A."/>
            <person name="Chen C."/>
            <person name="Yan M."/>
            <person name="Daum C."/>
            <person name="Ng V."/>
            <person name="Clum A."/>
            <person name="Steindorff A."/>
            <person name="Ohm R.A."/>
            <person name="Martin F."/>
            <person name="Silar P."/>
            <person name="Natvig D.O."/>
            <person name="Lalanne C."/>
            <person name="Gautier V."/>
            <person name="Ament-Velasquez S.L."/>
            <person name="Kruys A."/>
            <person name="Hutchinson M.I."/>
            <person name="Powell A.J."/>
            <person name="Barry K."/>
            <person name="Miller A.N."/>
            <person name="Grigoriev I.V."/>
            <person name="Debuchy R."/>
            <person name="Gladieux P."/>
            <person name="Hiltunen Thoren M."/>
            <person name="Johannesson H."/>
        </authorList>
    </citation>
    <scope>NUCLEOTIDE SEQUENCE</scope>
    <source>
        <strain evidence="2">CBS 958.72</strain>
    </source>
</reference>
<evidence type="ECO:0000256" key="1">
    <source>
        <dbReference type="SAM" id="MobiDB-lite"/>
    </source>
</evidence>
<organism evidence="2 3">
    <name type="scientific">Lasiosphaeria ovina</name>
    <dbReference type="NCBI Taxonomy" id="92902"/>
    <lineage>
        <taxon>Eukaryota</taxon>
        <taxon>Fungi</taxon>
        <taxon>Dikarya</taxon>
        <taxon>Ascomycota</taxon>
        <taxon>Pezizomycotina</taxon>
        <taxon>Sordariomycetes</taxon>
        <taxon>Sordariomycetidae</taxon>
        <taxon>Sordariales</taxon>
        <taxon>Lasiosphaeriaceae</taxon>
        <taxon>Lasiosphaeria</taxon>
    </lineage>
</organism>
<dbReference type="Proteomes" id="UP001287356">
    <property type="component" value="Unassembled WGS sequence"/>
</dbReference>
<name>A0AAE0TSA3_9PEZI</name>
<keyword evidence="3" id="KW-1185">Reference proteome</keyword>